<dbReference type="GO" id="GO:0005829">
    <property type="term" value="C:cytosol"/>
    <property type="evidence" value="ECO:0007669"/>
    <property type="project" value="TreeGrafter"/>
</dbReference>
<dbReference type="SUPFAM" id="SSF53613">
    <property type="entry name" value="Ribokinase-like"/>
    <property type="match status" value="1"/>
</dbReference>
<dbReference type="OrthoDB" id="9800808at2"/>
<keyword evidence="4 7" id="KW-0418">Kinase</keyword>
<accession>A0A4Y3HU40</accession>
<evidence type="ECO:0000313" key="7">
    <source>
        <dbReference type="EMBL" id="GEA50280.1"/>
    </source>
</evidence>
<dbReference type="RefSeq" id="WP_141344675.1">
    <property type="nucleotide sequence ID" value="NZ_BJLF01000004.1"/>
</dbReference>
<keyword evidence="5" id="KW-0067">ATP-binding</keyword>
<reference evidence="7 8" key="1">
    <citation type="submission" date="2019-06" db="EMBL/GenBank/DDBJ databases">
        <title>Whole genome shotgun sequence of Vibrio inusitatus NBRC 102082.</title>
        <authorList>
            <person name="Hosoyama A."/>
            <person name="Uohara A."/>
            <person name="Ohji S."/>
            <person name="Ichikawa N."/>
        </authorList>
    </citation>
    <scope>NUCLEOTIDE SEQUENCE [LARGE SCALE GENOMIC DNA]</scope>
    <source>
        <strain evidence="7 8">NBRC 102082</strain>
    </source>
</reference>
<dbReference type="AlphaFoldDB" id="A0A4Y3HU40"/>
<dbReference type="Proteomes" id="UP000318717">
    <property type="component" value="Unassembled WGS sequence"/>
</dbReference>
<dbReference type="InterPro" id="IPR013749">
    <property type="entry name" value="PM/HMP-P_kinase-1"/>
</dbReference>
<keyword evidence="2" id="KW-0808">Transferase</keyword>
<keyword evidence="8" id="KW-1185">Reference proteome</keyword>
<name>A0A4Y3HU40_9VIBR</name>
<dbReference type="InterPro" id="IPR029056">
    <property type="entry name" value="Ribokinase-like"/>
</dbReference>
<dbReference type="PANTHER" id="PTHR10534">
    <property type="entry name" value="PYRIDOXAL KINASE"/>
    <property type="match status" value="1"/>
</dbReference>
<organism evidence="7 8">
    <name type="scientific">Vibrio inusitatus NBRC 102082</name>
    <dbReference type="NCBI Taxonomy" id="1219070"/>
    <lineage>
        <taxon>Bacteria</taxon>
        <taxon>Pseudomonadati</taxon>
        <taxon>Pseudomonadota</taxon>
        <taxon>Gammaproteobacteria</taxon>
        <taxon>Vibrionales</taxon>
        <taxon>Vibrionaceae</taxon>
        <taxon>Vibrio</taxon>
    </lineage>
</organism>
<evidence type="ECO:0000256" key="2">
    <source>
        <dbReference type="ARBA" id="ARBA00022679"/>
    </source>
</evidence>
<protein>
    <recommendedName>
        <fullName evidence="1">pyridoxal kinase</fullName>
        <ecNumber evidence="1">2.7.1.35</ecNumber>
    </recommendedName>
</protein>
<dbReference type="GO" id="GO:0009443">
    <property type="term" value="P:pyridoxal 5'-phosphate salvage"/>
    <property type="evidence" value="ECO:0007669"/>
    <property type="project" value="InterPro"/>
</dbReference>
<dbReference type="EMBL" id="BJLF01000004">
    <property type="protein sequence ID" value="GEA50280.1"/>
    <property type="molecule type" value="Genomic_DNA"/>
</dbReference>
<dbReference type="PANTHER" id="PTHR10534:SF2">
    <property type="entry name" value="PYRIDOXAL KINASE"/>
    <property type="match status" value="1"/>
</dbReference>
<evidence type="ECO:0000259" key="6">
    <source>
        <dbReference type="Pfam" id="PF08543"/>
    </source>
</evidence>
<proteinExistence type="predicted"/>
<feature type="domain" description="Pyridoxamine kinase/Phosphomethylpyrimidine kinase" evidence="6">
    <location>
        <begin position="97"/>
        <end position="242"/>
    </location>
</feature>
<comment type="caution">
    <text evidence="7">The sequence shown here is derived from an EMBL/GenBank/DDBJ whole genome shotgun (WGS) entry which is preliminary data.</text>
</comment>
<evidence type="ECO:0000256" key="4">
    <source>
        <dbReference type="ARBA" id="ARBA00022777"/>
    </source>
</evidence>
<dbReference type="NCBIfam" id="TIGR00687">
    <property type="entry name" value="pyridox_kin"/>
    <property type="match status" value="1"/>
</dbReference>
<dbReference type="GO" id="GO:0008478">
    <property type="term" value="F:pyridoxal kinase activity"/>
    <property type="evidence" value="ECO:0007669"/>
    <property type="project" value="UniProtKB-EC"/>
</dbReference>
<dbReference type="Gene3D" id="3.40.1190.20">
    <property type="match status" value="1"/>
</dbReference>
<evidence type="ECO:0000256" key="1">
    <source>
        <dbReference type="ARBA" id="ARBA00012104"/>
    </source>
</evidence>
<gene>
    <name evidence="7" type="primary">pdxY</name>
    <name evidence="7" type="ORF">VIN01S_10840</name>
</gene>
<dbReference type="Pfam" id="PF08543">
    <property type="entry name" value="Phos_pyr_kin"/>
    <property type="match status" value="1"/>
</dbReference>
<dbReference type="EC" id="2.7.1.35" evidence="1"/>
<evidence type="ECO:0000313" key="8">
    <source>
        <dbReference type="Proteomes" id="UP000318717"/>
    </source>
</evidence>
<evidence type="ECO:0000256" key="3">
    <source>
        <dbReference type="ARBA" id="ARBA00022741"/>
    </source>
</evidence>
<keyword evidence="3" id="KW-0547">Nucleotide-binding</keyword>
<sequence>MTNIISIQPQVVYGHVGNSSAVFPMQRMGIEVLQLDTLQIAKVPRNDNDWTSYKSVESEIGSLIQGVDSVHELAHCGALISGYLDNIKQVEDLYLSVAMLKKRNHSALYVCHAAMYLSNNTQVISDNVKNAVINELVPIADVVVINKHELSVIRGREPHNQRDVIAACEQILELGARYVIVKDLDLLSSDTQATLMVTRRNSFKVEWPKFNFDTPLIGLGDLISAVFAASIVSGINPISAFSHTCNAAFGILKITEEHNSNELQTVAGQYEFVEPTYELPVIKIQHSTTH</sequence>
<dbReference type="InterPro" id="IPR004625">
    <property type="entry name" value="PyrdxlKinase"/>
</dbReference>
<dbReference type="GO" id="GO:0005524">
    <property type="term" value="F:ATP binding"/>
    <property type="evidence" value="ECO:0007669"/>
    <property type="project" value="UniProtKB-KW"/>
</dbReference>
<evidence type="ECO:0000256" key="5">
    <source>
        <dbReference type="ARBA" id="ARBA00022840"/>
    </source>
</evidence>